<name>A0AAD6C2R6_9EURO</name>
<reference evidence="2" key="2">
    <citation type="journal article" date="2023" name="IMA Fungus">
        <title>Comparative genomic study of the Penicillium genus elucidates a diverse pangenome and 15 lateral gene transfer events.</title>
        <authorList>
            <person name="Petersen C."/>
            <person name="Sorensen T."/>
            <person name="Nielsen M.R."/>
            <person name="Sondergaard T.E."/>
            <person name="Sorensen J.L."/>
            <person name="Fitzpatrick D.A."/>
            <person name="Frisvad J.C."/>
            <person name="Nielsen K.L."/>
        </authorList>
    </citation>
    <scope>NUCLEOTIDE SEQUENCE</scope>
    <source>
        <strain evidence="2">IBT 16125</strain>
    </source>
</reference>
<organism evidence="2 3">
    <name type="scientific">Penicillium daleae</name>
    <dbReference type="NCBI Taxonomy" id="63821"/>
    <lineage>
        <taxon>Eukaryota</taxon>
        <taxon>Fungi</taxon>
        <taxon>Dikarya</taxon>
        <taxon>Ascomycota</taxon>
        <taxon>Pezizomycotina</taxon>
        <taxon>Eurotiomycetes</taxon>
        <taxon>Eurotiomycetidae</taxon>
        <taxon>Eurotiales</taxon>
        <taxon>Aspergillaceae</taxon>
        <taxon>Penicillium</taxon>
    </lineage>
</organism>
<keyword evidence="3" id="KW-1185">Reference proteome</keyword>
<dbReference type="RefSeq" id="XP_056763263.1">
    <property type="nucleotide sequence ID" value="XM_056914414.1"/>
</dbReference>
<proteinExistence type="predicted"/>
<protein>
    <submittedName>
        <fullName evidence="2">Uncharacterized protein</fullName>
    </submittedName>
</protein>
<evidence type="ECO:0000313" key="2">
    <source>
        <dbReference type="EMBL" id="KAJ5440034.1"/>
    </source>
</evidence>
<accession>A0AAD6C2R6</accession>
<comment type="caution">
    <text evidence="2">The sequence shown here is derived from an EMBL/GenBank/DDBJ whole genome shotgun (WGS) entry which is preliminary data.</text>
</comment>
<dbReference type="EMBL" id="JAPVEA010000008">
    <property type="protein sequence ID" value="KAJ5440034.1"/>
    <property type="molecule type" value="Genomic_DNA"/>
</dbReference>
<feature type="region of interest" description="Disordered" evidence="1">
    <location>
        <begin position="1"/>
        <end position="21"/>
    </location>
</feature>
<dbReference type="Proteomes" id="UP001213681">
    <property type="component" value="Unassembled WGS sequence"/>
</dbReference>
<sequence>MSGRGSNFRWIEEEPDPAYPPNRPSSYEGHCYECNRTGHLSGHPACWVAKLRHSLINHYEAKIAALEARLSEAENSRLITINTTLEIGSPPSVIARS</sequence>
<dbReference type="GeneID" id="81604657"/>
<reference evidence="2" key="1">
    <citation type="submission" date="2022-12" db="EMBL/GenBank/DDBJ databases">
        <authorList>
            <person name="Petersen C."/>
        </authorList>
    </citation>
    <scope>NUCLEOTIDE SEQUENCE</scope>
    <source>
        <strain evidence="2">IBT 16125</strain>
    </source>
</reference>
<gene>
    <name evidence="2" type="ORF">N7458_011032</name>
</gene>
<evidence type="ECO:0000256" key="1">
    <source>
        <dbReference type="SAM" id="MobiDB-lite"/>
    </source>
</evidence>
<evidence type="ECO:0000313" key="3">
    <source>
        <dbReference type="Proteomes" id="UP001213681"/>
    </source>
</evidence>
<dbReference type="AlphaFoldDB" id="A0AAD6C2R6"/>